<proteinExistence type="predicted"/>
<reference evidence="3 4" key="1">
    <citation type="submission" date="2015-07" db="EMBL/GenBank/DDBJ databases">
        <title>The genome of Habropoda laboriosa.</title>
        <authorList>
            <person name="Pan H."/>
            <person name="Kapheim K."/>
        </authorList>
    </citation>
    <scope>NUCLEOTIDE SEQUENCE [LARGE SCALE GENOMIC DNA]</scope>
    <source>
        <strain evidence="3">0110345459</strain>
    </source>
</reference>
<evidence type="ECO:0000313" key="3">
    <source>
        <dbReference type="EMBL" id="KOC67989.1"/>
    </source>
</evidence>
<dbReference type="EMBL" id="KQ414618">
    <property type="protein sequence ID" value="KOC67989.1"/>
    <property type="molecule type" value="Genomic_DNA"/>
</dbReference>
<feature type="domain" description="DUF4817" evidence="2">
    <location>
        <begin position="7"/>
        <end position="54"/>
    </location>
</feature>
<protein>
    <recommendedName>
        <fullName evidence="2">DUF4817 domain-containing protein</fullName>
    </recommendedName>
</protein>
<feature type="region of interest" description="Disordered" evidence="1">
    <location>
        <begin position="60"/>
        <end position="92"/>
    </location>
</feature>
<evidence type="ECO:0000313" key="4">
    <source>
        <dbReference type="Proteomes" id="UP000053825"/>
    </source>
</evidence>
<dbReference type="PANTHER" id="PTHR47326:SF1">
    <property type="entry name" value="HTH PSQ-TYPE DOMAIN-CONTAINING PROTEIN"/>
    <property type="match status" value="1"/>
</dbReference>
<name>A0A0L7RAU7_9HYME</name>
<dbReference type="Pfam" id="PF16087">
    <property type="entry name" value="DUF4817"/>
    <property type="match status" value="1"/>
</dbReference>
<sequence>MERLTPQQRVIVVKIYYQYQSSVVQTQRGLRDIFGRNHVPSRSTILRIIKNFETLFTVADRSKSGRPRSARSNENTESVKNSVAENPETSVKRRAQELGINRQTIWTIMKKDLHFYPCKTQLTQELKESDHKQRRGWSTKLLQLNVDDPNFWQKLKW</sequence>
<evidence type="ECO:0000256" key="1">
    <source>
        <dbReference type="SAM" id="MobiDB-lite"/>
    </source>
</evidence>
<gene>
    <name evidence="3" type="ORF">WH47_12319</name>
</gene>
<dbReference type="AlphaFoldDB" id="A0A0L7RAU7"/>
<dbReference type="InterPro" id="IPR032135">
    <property type="entry name" value="DUF4817"/>
</dbReference>
<organism evidence="3 4">
    <name type="scientific">Habropoda laboriosa</name>
    <dbReference type="NCBI Taxonomy" id="597456"/>
    <lineage>
        <taxon>Eukaryota</taxon>
        <taxon>Metazoa</taxon>
        <taxon>Ecdysozoa</taxon>
        <taxon>Arthropoda</taxon>
        <taxon>Hexapoda</taxon>
        <taxon>Insecta</taxon>
        <taxon>Pterygota</taxon>
        <taxon>Neoptera</taxon>
        <taxon>Endopterygota</taxon>
        <taxon>Hymenoptera</taxon>
        <taxon>Apocrita</taxon>
        <taxon>Aculeata</taxon>
        <taxon>Apoidea</taxon>
        <taxon>Anthophila</taxon>
        <taxon>Apidae</taxon>
        <taxon>Habropoda</taxon>
    </lineage>
</organism>
<feature type="compositionally biased region" description="Polar residues" evidence="1">
    <location>
        <begin position="70"/>
        <end position="89"/>
    </location>
</feature>
<dbReference type="PANTHER" id="PTHR47326">
    <property type="entry name" value="TRANSPOSABLE ELEMENT TC3 TRANSPOSASE-LIKE PROTEIN"/>
    <property type="match status" value="1"/>
</dbReference>
<dbReference type="Proteomes" id="UP000053825">
    <property type="component" value="Unassembled WGS sequence"/>
</dbReference>
<evidence type="ECO:0000259" key="2">
    <source>
        <dbReference type="Pfam" id="PF16087"/>
    </source>
</evidence>
<accession>A0A0L7RAU7</accession>
<keyword evidence="4" id="KW-1185">Reference proteome</keyword>
<dbReference type="OrthoDB" id="7537251at2759"/>